<evidence type="ECO:0000313" key="2">
    <source>
        <dbReference type="Proteomes" id="UP001454036"/>
    </source>
</evidence>
<keyword evidence="2" id="KW-1185">Reference proteome</keyword>
<name>A0AAV3RG16_LITER</name>
<proteinExistence type="predicted"/>
<evidence type="ECO:0008006" key="3">
    <source>
        <dbReference type="Google" id="ProtNLM"/>
    </source>
</evidence>
<reference evidence="1 2" key="1">
    <citation type="submission" date="2024-01" db="EMBL/GenBank/DDBJ databases">
        <title>The complete chloroplast genome sequence of Lithospermum erythrorhizon: insights into the phylogenetic relationship among Boraginaceae species and the maternal lineages of purple gromwells.</title>
        <authorList>
            <person name="Okada T."/>
            <person name="Watanabe K."/>
        </authorList>
    </citation>
    <scope>NUCLEOTIDE SEQUENCE [LARGE SCALE GENOMIC DNA]</scope>
</reference>
<dbReference type="EMBL" id="BAABME010009160">
    <property type="protein sequence ID" value="GAA0174641.1"/>
    <property type="molecule type" value="Genomic_DNA"/>
</dbReference>
<evidence type="ECO:0000313" key="1">
    <source>
        <dbReference type="EMBL" id="GAA0174641.1"/>
    </source>
</evidence>
<accession>A0AAV3RG16</accession>
<organism evidence="1 2">
    <name type="scientific">Lithospermum erythrorhizon</name>
    <name type="common">Purple gromwell</name>
    <name type="synonym">Lithospermum officinale var. erythrorhizon</name>
    <dbReference type="NCBI Taxonomy" id="34254"/>
    <lineage>
        <taxon>Eukaryota</taxon>
        <taxon>Viridiplantae</taxon>
        <taxon>Streptophyta</taxon>
        <taxon>Embryophyta</taxon>
        <taxon>Tracheophyta</taxon>
        <taxon>Spermatophyta</taxon>
        <taxon>Magnoliopsida</taxon>
        <taxon>eudicotyledons</taxon>
        <taxon>Gunneridae</taxon>
        <taxon>Pentapetalae</taxon>
        <taxon>asterids</taxon>
        <taxon>lamiids</taxon>
        <taxon>Boraginales</taxon>
        <taxon>Boraginaceae</taxon>
        <taxon>Boraginoideae</taxon>
        <taxon>Lithospermeae</taxon>
        <taxon>Lithospermum</taxon>
    </lineage>
</organism>
<dbReference type="Proteomes" id="UP001454036">
    <property type="component" value="Unassembled WGS sequence"/>
</dbReference>
<sequence length="206" mass="24424">MFSKIFKDSSLMITIYIMMNFFRINYIKVVEDIDWVQEVNFVKIANKSRSLKRKKVQKDKQFFDSKDESDRKRPRTVQFTWHPNIRSLDLCKQENISRQEMQHHENMEIHNQINSFIVMEKNLDEEESQVNHVVLENEHGKFITISSLSKLDDLSFLSKQSSLELAHSSNTQFTYLGSVKNENTGPAIDMKYRFSKEAFEDSRNIN</sequence>
<protein>
    <recommendedName>
        <fullName evidence="3">Ycf1</fullName>
    </recommendedName>
</protein>
<dbReference type="AlphaFoldDB" id="A0AAV3RG16"/>
<comment type="caution">
    <text evidence="1">The sequence shown here is derived from an EMBL/GenBank/DDBJ whole genome shotgun (WGS) entry which is preliminary data.</text>
</comment>
<gene>
    <name evidence="1" type="ORF">LIER_27985</name>
</gene>